<dbReference type="RefSeq" id="WP_147189893.1">
    <property type="nucleotide sequence ID" value="NZ_CP042435.1"/>
</dbReference>
<sequence>MKAISTQKEILIMTGTTFVDREWCSDNIMDKKNYLTKQQMLKEADCWNGILHELLPEIPNDIHEEEKLYLWLVRQGHAFIQLELCPEPLVIEREFSLDPYLFLSAQINN</sequence>
<dbReference type="KEGG" id="pgin:FRZ67_12530"/>
<keyword evidence="2" id="KW-1185">Reference proteome</keyword>
<reference evidence="1 2" key="1">
    <citation type="journal article" date="2016" name="Int. J. Syst. Evol. Microbiol.">
        <title>Panacibacter ginsenosidivorans gen. nov., sp. nov., with ginsenoside converting activity isolated from soil of a ginseng field.</title>
        <authorList>
            <person name="Siddiqi M.Z."/>
            <person name="Muhammad Shafi S."/>
            <person name="Choi K.D."/>
            <person name="Im W.T."/>
        </authorList>
    </citation>
    <scope>NUCLEOTIDE SEQUENCE [LARGE SCALE GENOMIC DNA]</scope>
    <source>
        <strain evidence="1 2">Gsoil1550</strain>
    </source>
</reference>
<protein>
    <submittedName>
        <fullName evidence="1">Uncharacterized protein</fullName>
    </submittedName>
</protein>
<accession>A0A5B8VBN0</accession>
<dbReference type="OrthoDB" id="677258at2"/>
<organism evidence="1 2">
    <name type="scientific">Panacibacter ginsenosidivorans</name>
    <dbReference type="NCBI Taxonomy" id="1813871"/>
    <lineage>
        <taxon>Bacteria</taxon>
        <taxon>Pseudomonadati</taxon>
        <taxon>Bacteroidota</taxon>
        <taxon>Chitinophagia</taxon>
        <taxon>Chitinophagales</taxon>
        <taxon>Chitinophagaceae</taxon>
        <taxon>Panacibacter</taxon>
    </lineage>
</organism>
<name>A0A5B8VBN0_9BACT</name>
<dbReference type="Proteomes" id="UP000321533">
    <property type="component" value="Chromosome"/>
</dbReference>
<dbReference type="AlphaFoldDB" id="A0A5B8VBN0"/>
<dbReference type="EMBL" id="CP042435">
    <property type="protein sequence ID" value="QEC68086.1"/>
    <property type="molecule type" value="Genomic_DNA"/>
</dbReference>
<evidence type="ECO:0000313" key="1">
    <source>
        <dbReference type="EMBL" id="QEC68086.1"/>
    </source>
</evidence>
<evidence type="ECO:0000313" key="2">
    <source>
        <dbReference type="Proteomes" id="UP000321533"/>
    </source>
</evidence>
<gene>
    <name evidence="1" type="ORF">FRZ67_12530</name>
</gene>
<proteinExistence type="predicted"/>